<dbReference type="Pfam" id="PF00239">
    <property type="entry name" value="Resolvase"/>
    <property type="match status" value="1"/>
</dbReference>
<dbReference type="PANTHER" id="PTHR30461:SF23">
    <property type="entry name" value="DNA RECOMBINASE-RELATED"/>
    <property type="match status" value="1"/>
</dbReference>
<dbReference type="CDD" id="cd03768">
    <property type="entry name" value="SR_ResInv"/>
    <property type="match status" value="1"/>
</dbReference>
<comment type="caution">
    <text evidence="4">The sequence shown here is derived from an EMBL/GenBank/DDBJ whole genome shotgun (WGS) entry which is preliminary data.</text>
</comment>
<dbReference type="PROSITE" id="PS51737">
    <property type="entry name" value="RECOMBINASE_DNA_BIND"/>
    <property type="match status" value="1"/>
</dbReference>
<feature type="domain" description="Resolvase/invertase-type recombinase catalytic" evidence="2">
    <location>
        <begin position="5"/>
        <end position="147"/>
    </location>
</feature>
<evidence type="ECO:0000259" key="3">
    <source>
        <dbReference type="PROSITE" id="PS51737"/>
    </source>
</evidence>
<dbReference type="InterPro" id="IPR006119">
    <property type="entry name" value="Resolv_N"/>
</dbReference>
<dbReference type="InterPro" id="IPR025827">
    <property type="entry name" value="Zn_ribbon_recom_dom"/>
</dbReference>
<dbReference type="STRING" id="168384.SAMN05660368_03138"/>
<dbReference type="PANTHER" id="PTHR30461">
    <property type="entry name" value="DNA-INVERTASE FROM LAMBDOID PROPHAGE"/>
    <property type="match status" value="1"/>
</dbReference>
<dbReference type="Pfam" id="PF07508">
    <property type="entry name" value="Recombinase"/>
    <property type="match status" value="1"/>
</dbReference>
<sequence length="506" mass="58542">MMYPIDALYARQSLDKQDSISIENQLEFCKYETRGGDYETYIDKGFSGKNTNRPAFMQMMQDIRAGKIKRVIVYKLDRISRSILDFSNMMEIFQEHHVEFVSSTEKFDTSTPIGNAMLNISIVFAQLERETIQKRVADAYYTKSQKGYYMGGRVPYGFQLEDAIINGIHTSRFVPEPMEMEQIKLIYRLYSEQDMTLGAVMRELLNRGFTEKRGAAWCTARISEIVRNPVYVKADIDVYNFFESQGSNLVNPVSDYIGTNGIFLYKGCNGDKKKKKQYDLVDRDVVLAPHEGVIDSATWLKCRLKIMNNRQSARTNKGKRTWLSGKVKCKKCGYAYTVTKSNTKAGRYFQCSGARYSIKCKGSGHTIYADVFEDYIFGEIRKELAKFQYLSEELTETVSQSDNQNKIRIAEIDKEISSLLLKVSDANKTLMNYINKRIEELDKEKQSLQEKLVEQTTNKPEEKIDKITDYVSKWSELSLEDKQKIADILIKVIYIDEDVIEIEWKI</sequence>
<dbReference type="GO" id="GO:0003677">
    <property type="term" value="F:DNA binding"/>
    <property type="evidence" value="ECO:0007669"/>
    <property type="project" value="InterPro"/>
</dbReference>
<dbReference type="Gene3D" id="3.40.50.1390">
    <property type="entry name" value="Resolvase, N-terminal catalytic domain"/>
    <property type="match status" value="1"/>
</dbReference>
<dbReference type="InterPro" id="IPR038109">
    <property type="entry name" value="DNA_bind_recomb_sf"/>
</dbReference>
<evidence type="ECO:0000256" key="1">
    <source>
        <dbReference type="SAM" id="Coils"/>
    </source>
</evidence>
<dbReference type="Pfam" id="PF13408">
    <property type="entry name" value="Zn_ribbon_recom"/>
    <property type="match status" value="1"/>
</dbReference>
<protein>
    <submittedName>
        <fullName evidence="4">Resolvase, N-terminal domain protein</fullName>
    </submittedName>
</protein>
<dbReference type="PROSITE" id="PS51736">
    <property type="entry name" value="RECOMBINASES_3"/>
    <property type="match status" value="1"/>
</dbReference>
<reference evidence="4" key="1">
    <citation type="submission" date="2009-07" db="EMBL/GenBank/DDBJ databases">
        <authorList>
            <person name="Weinstock G."/>
            <person name="Sodergren E."/>
            <person name="Clifton S."/>
            <person name="Fulton L."/>
            <person name="Fulton B."/>
            <person name="Courtney L."/>
            <person name="Fronick C."/>
            <person name="Harrison M."/>
            <person name="Strong C."/>
            <person name="Farmer C."/>
            <person name="Delahaunty K."/>
            <person name="Markovic C."/>
            <person name="Hall O."/>
            <person name="Minx P."/>
            <person name="Tomlinson C."/>
            <person name="Mitreva M."/>
            <person name="Nelson J."/>
            <person name="Hou S."/>
            <person name="Wollam A."/>
            <person name="Pepin K.H."/>
            <person name="Johnson M."/>
            <person name="Bhonagiri V."/>
            <person name="Nash W.E."/>
            <person name="Warren W."/>
            <person name="Chinwalla A."/>
            <person name="Mardis E.R."/>
            <person name="Wilson R.K."/>
        </authorList>
    </citation>
    <scope>NUCLEOTIDE SEQUENCE [LARGE SCALE GENOMIC DNA]</scope>
    <source>
        <strain evidence="4">DSM 14469</strain>
    </source>
</reference>
<dbReference type="eggNOG" id="COG1961">
    <property type="taxonomic scope" value="Bacteria"/>
</dbReference>
<dbReference type="GO" id="GO:0000150">
    <property type="term" value="F:DNA strand exchange activity"/>
    <property type="evidence" value="ECO:0007669"/>
    <property type="project" value="InterPro"/>
</dbReference>
<dbReference type="RefSeq" id="WP_006863588.1">
    <property type="nucleotide sequence ID" value="NZ_ACCL02000020.1"/>
</dbReference>
<name>C6LJI9_9FIRM</name>
<proteinExistence type="predicted"/>
<feature type="coiled-coil region" evidence="1">
    <location>
        <begin position="431"/>
        <end position="458"/>
    </location>
</feature>
<dbReference type="OrthoDB" id="9781670at2"/>
<keyword evidence="5" id="KW-1185">Reference proteome</keyword>
<evidence type="ECO:0000259" key="2">
    <source>
        <dbReference type="PROSITE" id="PS51736"/>
    </source>
</evidence>
<dbReference type="SMART" id="SM00857">
    <property type="entry name" value="Resolvase"/>
    <property type="match status" value="1"/>
</dbReference>
<dbReference type="InterPro" id="IPR011109">
    <property type="entry name" value="DNA_bind_recombinase_dom"/>
</dbReference>
<dbReference type="InterPro" id="IPR050639">
    <property type="entry name" value="SSR_resolvase"/>
</dbReference>
<evidence type="ECO:0000313" key="4">
    <source>
        <dbReference type="EMBL" id="EET59303.1"/>
    </source>
</evidence>
<dbReference type="EMBL" id="ACCL02000020">
    <property type="protein sequence ID" value="EET59303.1"/>
    <property type="molecule type" value="Genomic_DNA"/>
</dbReference>
<gene>
    <name evidence="4" type="ORF">BRYFOR_08826</name>
</gene>
<organism evidence="4 5">
    <name type="scientific">Marvinbryantia formatexigens DSM 14469</name>
    <dbReference type="NCBI Taxonomy" id="478749"/>
    <lineage>
        <taxon>Bacteria</taxon>
        <taxon>Bacillati</taxon>
        <taxon>Bacillota</taxon>
        <taxon>Clostridia</taxon>
        <taxon>Lachnospirales</taxon>
        <taxon>Lachnospiraceae</taxon>
        <taxon>Marvinbryantia</taxon>
    </lineage>
</organism>
<dbReference type="Proteomes" id="UP000005561">
    <property type="component" value="Unassembled WGS sequence"/>
</dbReference>
<dbReference type="SUPFAM" id="SSF53041">
    <property type="entry name" value="Resolvase-like"/>
    <property type="match status" value="1"/>
</dbReference>
<dbReference type="Gene3D" id="3.90.1750.20">
    <property type="entry name" value="Putative Large Serine Recombinase, Chain B, Domain 2"/>
    <property type="match status" value="1"/>
</dbReference>
<feature type="domain" description="Recombinase" evidence="3">
    <location>
        <begin position="155"/>
        <end position="313"/>
    </location>
</feature>
<evidence type="ECO:0000313" key="5">
    <source>
        <dbReference type="Proteomes" id="UP000005561"/>
    </source>
</evidence>
<keyword evidence="1" id="KW-0175">Coiled coil</keyword>
<dbReference type="AlphaFoldDB" id="C6LJI9"/>
<accession>C6LJI9</accession>
<dbReference type="InterPro" id="IPR036162">
    <property type="entry name" value="Resolvase-like_N_sf"/>
</dbReference>